<dbReference type="RefSeq" id="WP_345361499.1">
    <property type="nucleotide sequence ID" value="NZ_BAABII010000005.1"/>
</dbReference>
<dbReference type="InterPro" id="IPR000073">
    <property type="entry name" value="AB_hydrolase_1"/>
</dbReference>
<dbReference type="Pfam" id="PF12697">
    <property type="entry name" value="Abhydrolase_6"/>
    <property type="match status" value="1"/>
</dbReference>
<keyword evidence="3" id="KW-1185">Reference proteome</keyword>
<dbReference type="GO" id="GO:0016787">
    <property type="term" value="F:hydrolase activity"/>
    <property type="evidence" value="ECO:0007669"/>
    <property type="project" value="UniProtKB-KW"/>
</dbReference>
<evidence type="ECO:0000313" key="2">
    <source>
        <dbReference type="EMBL" id="MEY8041839.1"/>
    </source>
</evidence>
<feature type="domain" description="AB hydrolase-1" evidence="1">
    <location>
        <begin position="62"/>
        <end position="286"/>
    </location>
</feature>
<sequence length="297" mass="30661">MSVRAPVTSGSIYRSPGRRRAVHDWCRGAWDTWPELRVQPVRRTGLGATATCSAPGGPGTPVVLLPGTNFNAATALPLARELAADRTVHLVDLPGQPGLSAGRRPTGDRTAAYGAWLDELLPQLTDRPVLVLGHSLGAAIALAATPGPLVAGMLLVNPAGLARARISAALLAVTAPWLLAPGERTAARLLGFMSGPGHHPGPTDSRARWLALVGAACRTALAPGPLPTDALRRWAGTPVGVVTGTHDRFFPPERLARGAAALGTEVTALDGAGHLAPDERPEEVRALLTALAARAAP</sequence>
<organism evidence="2 3">
    <name type="scientific">Saccharopolyspora cebuensis</name>
    <dbReference type="NCBI Taxonomy" id="418759"/>
    <lineage>
        <taxon>Bacteria</taxon>
        <taxon>Bacillati</taxon>
        <taxon>Actinomycetota</taxon>
        <taxon>Actinomycetes</taxon>
        <taxon>Pseudonocardiales</taxon>
        <taxon>Pseudonocardiaceae</taxon>
        <taxon>Saccharopolyspora</taxon>
    </lineage>
</organism>
<accession>A0ABV4CL63</accession>
<evidence type="ECO:0000259" key="1">
    <source>
        <dbReference type="Pfam" id="PF12697"/>
    </source>
</evidence>
<comment type="caution">
    <text evidence="2">The sequence shown here is derived from an EMBL/GenBank/DDBJ whole genome shotgun (WGS) entry which is preliminary data.</text>
</comment>
<name>A0ABV4CL63_9PSEU</name>
<evidence type="ECO:0000313" key="3">
    <source>
        <dbReference type="Proteomes" id="UP001564626"/>
    </source>
</evidence>
<dbReference type="Gene3D" id="3.40.50.1820">
    <property type="entry name" value="alpha/beta hydrolase"/>
    <property type="match status" value="1"/>
</dbReference>
<dbReference type="SUPFAM" id="SSF53474">
    <property type="entry name" value="alpha/beta-Hydrolases"/>
    <property type="match status" value="1"/>
</dbReference>
<dbReference type="InterPro" id="IPR029058">
    <property type="entry name" value="AB_hydrolase_fold"/>
</dbReference>
<gene>
    <name evidence="2" type="ORF">AB8O55_20715</name>
</gene>
<dbReference type="Proteomes" id="UP001564626">
    <property type="component" value="Unassembled WGS sequence"/>
</dbReference>
<protein>
    <submittedName>
        <fullName evidence="2">Alpha/beta fold hydrolase</fullName>
    </submittedName>
</protein>
<keyword evidence="2" id="KW-0378">Hydrolase</keyword>
<reference evidence="2 3" key="1">
    <citation type="submission" date="2024-08" db="EMBL/GenBank/DDBJ databases">
        <title>Genome mining of Saccharopolyspora cebuensis PGLac3 from Nigerian medicinal plant.</title>
        <authorList>
            <person name="Ezeobiora C.E."/>
            <person name="Igbokwe N.H."/>
            <person name="Amin D.H."/>
            <person name="Mendie U.E."/>
        </authorList>
    </citation>
    <scope>NUCLEOTIDE SEQUENCE [LARGE SCALE GENOMIC DNA]</scope>
    <source>
        <strain evidence="2 3">PGLac3</strain>
    </source>
</reference>
<proteinExistence type="predicted"/>
<dbReference type="PANTHER" id="PTHR46438">
    <property type="entry name" value="ALPHA/BETA-HYDROLASES SUPERFAMILY PROTEIN"/>
    <property type="match status" value="1"/>
</dbReference>
<dbReference type="EMBL" id="JBGEHV010000043">
    <property type="protein sequence ID" value="MEY8041839.1"/>
    <property type="molecule type" value="Genomic_DNA"/>
</dbReference>